<dbReference type="NCBIfam" id="TIGR01494">
    <property type="entry name" value="ATPase_P-type"/>
    <property type="match status" value="2"/>
</dbReference>
<keyword evidence="4 16" id="KW-0812">Transmembrane</keyword>
<evidence type="ECO:0000259" key="18">
    <source>
        <dbReference type="Pfam" id="PF16209"/>
    </source>
</evidence>
<feature type="binding site" evidence="14">
    <location>
        <position position="774"/>
    </location>
    <ligand>
        <name>ATP</name>
        <dbReference type="ChEBI" id="CHEBI:30616"/>
    </ligand>
</feature>
<keyword evidence="11 16" id="KW-0472">Membrane</keyword>
<feature type="domain" description="P-type ATPase C-terminal" evidence="19">
    <location>
        <begin position="796"/>
        <end position="896"/>
    </location>
</feature>
<comment type="catalytic activity">
    <reaction evidence="12 16">
        <text>ATP + H2O + phospholipidSide 1 = ADP + phosphate + phospholipidSide 2.</text>
        <dbReference type="EC" id="7.6.2.1"/>
    </reaction>
</comment>
<dbReference type="InterPro" id="IPR036412">
    <property type="entry name" value="HAD-like_sf"/>
</dbReference>
<dbReference type="PRINTS" id="PR00119">
    <property type="entry name" value="CATATPASE"/>
</dbReference>
<protein>
    <recommendedName>
        <fullName evidence="16">Phospholipid-transporting ATPase</fullName>
        <ecNumber evidence="16">7.6.2.1</ecNumber>
    </recommendedName>
</protein>
<feature type="binding site" evidence="15">
    <location>
        <position position="412"/>
    </location>
    <ligand>
        <name>Mg(2+)</name>
        <dbReference type="ChEBI" id="CHEBI:18420"/>
    </ligand>
</feature>
<dbReference type="FunFam" id="3.40.50.1000:FF:000014">
    <property type="entry name" value="Phospholipid-transporting ATPase"/>
    <property type="match status" value="1"/>
</dbReference>
<dbReference type="OMA" id="YCEDAIR"/>
<comment type="caution">
    <text evidence="16">Lacks conserved residue(s) required for the propagation of feature annotation.</text>
</comment>
<feature type="binding site" evidence="14">
    <location>
        <position position="555"/>
    </location>
    <ligand>
        <name>ATP</name>
        <dbReference type="ChEBI" id="CHEBI:30616"/>
    </ligand>
</feature>
<reference evidence="20 22" key="2">
    <citation type="journal article" date="2013" name="Nature">
        <title>Insights into bilaterian evolution from three spiralian genomes.</title>
        <authorList>
            <person name="Simakov O."/>
            <person name="Marletaz F."/>
            <person name="Cho S.J."/>
            <person name="Edsinger-Gonzales E."/>
            <person name="Havlak P."/>
            <person name="Hellsten U."/>
            <person name="Kuo D.H."/>
            <person name="Larsson T."/>
            <person name="Lv J."/>
            <person name="Arendt D."/>
            <person name="Savage R."/>
            <person name="Osoegawa K."/>
            <person name="de Jong P."/>
            <person name="Grimwood J."/>
            <person name="Chapman J.A."/>
            <person name="Shapiro H."/>
            <person name="Aerts A."/>
            <person name="Otillar R.P."/>
            <person name="Terry A.Y."/>
            <person name="Boore J.L."/>
            <person name="Grigoriev I.V."/>
            <person name="Lindberg D.R."/>
            <person name="Seaver E.C."/>
            <person name="Weisblat D.A."/>
            <person name="Putnam N.H."/>
            <person name="Rokhsar D.S."/>
        </authorList>
    </citation>
    <scope>NUCLEOTIDE SEQUENCE</scope>
    <source>
        <strain evidence="20 22">I ESC-2004</strain>
    </source>
</reference>
<dbReference type="EC" id="7.6.2.1" evidence="16"/>
<dbReference type="CDD" id="cd02073">
    <property type="entry name" value="P-type_ATPase_APLT_Dnf-like"/>
    <property type="match status" value="1"/>
</dbReference>
<reference evidence="21" key="3">
    <citation type="submission" date="2015-06" db="UniProtKB">
        <authorList>
            <consortium name="EnsemblMetazoa"/>
        </authorList>
    </citation>
    <scope>IDENTIFICATION</scope>
</reference>
<feature type="binding site" evidence="14">
    <location>
        <position position="413"/>
    </location>
    <ligand>
        <name>ATP</name>
        <dbReference type="ChEBI" id="CHEBI:30616"/>
    </ligand>
</feature>
<evidence type="ECO:0000313" key="21">
    <source>
        <dbReference type="EnsemblMetazoa" id="CapteP203466"/>
    </source>
</evidence>
<keyword evidence="8 15" id="KW-0460">Magnesium</keyword>
<evidence type="ECO:0000256" key="5">
    <source>
        <dbReference type="ARBA" id="ARBA00022723"/>
    </source>
</evidence>
<keyword evidence="7 14" id="KW-0067">ATP-binding</keyword>
<dbReference type="Gene3D" id="2.70.150.10">
    <property type="entry name" value="Calcium-transporting ATPase, cytoplasmic transduction domain A"/>
    <property type="match status" value="1"/>
</dbReference>
<evidence type="ECO:0000256" key="8">
    <source>
        <dbReference type="ARBA" id="ARBA00022842"/>
    </source>
</evidence>
<dbReference type="EMBL" id="KB294746">
    <property type="protein sequence ID" value="ELU14116.1"/>
    <property type="molecule type" value="Genomic_DNA"/>
</dbReference>
<dbReference type="InterPro" id="IPR001757">
    <property type="entry name" value="P_typ_ATPase"/>
</dbReference>
<evidence type="ECO:0000256" key="12">
    <source>
        <dbReference type="ARBA" id="ARBA00034036"/>
    </source>
</evidence>
<keyword evidence="10 16" id="KW-1133">Transmembrane helix</keyword>
<comment type="subcellular location">
    <subcellularLocation>
        <location evidence="2">Endomembrane system</location>
    </subcellularLocation>
    <subcellularLocation>
        <location evidence="1 16">Membrane</location>
        <topology evidence="1 16">Multi-pass membrane protein</topology>
    </subcellularLocation>
</comment>
<feature type="binding site" evidence="14">
    <location>
        <position position="773"/>
    </location>
    <ligand>
        <name>ATP</name>
        <dbReference type="ChEBI" id="CHEBI:30616"/>
    </ligand>
</feature>
<evidence type="ECO:0000256" key="14">
    <source>
        <dbReference type="PIRSR" id="PIRSR606539-2"/>
    </source>
</evidence>
<feature type="binding site" evidence="14">
    <location>
        <position position="586"/>
    </location>
    <ligand>
        <name>ATP</name>
        <dbReference type="ChEBI" id="CHEBI:30616"/>
    </ligand>
</feature>
<proteinExistence type="inferred from homology"/>
<feature type="binding site" evidence="15">
    <location>
        <position position="774"/>
    </location>
    <ligand>
        <name>Mg(2+)</name>
        <dbReference type="ChEBI" id="CHEBI:18420"/>
    </ligand>
</feature>
<feature type="binding site" evidence="14">
    <location>
        <position position="491"/>
    </location>
    <ligand>
        <name>ATP</name>
        <dbReference type="ChEBI" id="CHEBI:30616"/>
    </ligand>
</feature>
<accession>R7VCU0</accession>
<dbReference type="InterPro" id="IPR032630">
    <property type="entry name" value="P_typ_ATPase_c"/>
</dbReference>
<dbReference type="Gene3D" id="3.40.50.1000">
    <property type="entry name" value="HAD superfamily/HAD-like"/>
    <property type="match status" value="1"/>
</dbReference>
<dbReference type="InterPro" id="IPR006539">
    <property type="entry name" value="P-type_ATPase_IV"/>
</dbReference>
<evidence type="ECO:0000256" key="13">
    <source>
        <dbReference type="PIRSR" id="PIRSR606539-1"/>
    </source>
</evidence>
<dbReference type="Proteomes" id="UP000014760">
    <property type="component" value="Unassembled WGS sequence"/>
</dbReference>
<dbReference type="OrthoDB" id="377733at2759"/>
<comment type="cofactor">
    <cofactor evidence="15">
        <name>Mg(2+)</name>
        <dbReference type="ChEBI" id="CHEBI:18420"/>
    </cofactor>
</comment>
<feature type="transmembrane region" description="Helical" evidence="16">
    <location>
        <begin position="820"/>
        <end position="847"/>
    </location>
</feature>
<evidence type="ECO:0000313" key="20">
    <source>
        <dbReference type="EMBL" id="ELU14116.1"/>
    </source>
</evidence>
<feature type="binding site" evidence="14">
    <location>
        <position position="749"/>
    </location>
    <ligand>
        <name>ATP</name>
        <dbReference type="ChEBI" id="CHEBI:30616"/>
    </ligand>
</feature>
<feature type="binding site" evidence="14">
    <location>
        <position position="666"/>
    </location>
    <ligand>
        <name>ATP</name>
        <dbReference type="ChEBI" id="CHEBI:30616"/>
    </ligand>
</feature>
<dbReference type="GO" id="GO:0005524">
    <property type="term" value="F:ATP binding"/>
    <property type="evidence" value="ECO:0007669"/>
    <property type="project" value="UniProtKB-UniRule"/>
</dbReference>
<name>R7VCU0_CAPTE</name>
<feature type="binding site" evidence="15">
    <location>
        <position position="770"/>
    </location>
    <ligand>
        <name>Mg(2+)</name>
        <dbReference type="ChEBI" id="CHEBI:18420"/>
    </ligand>
</feature>
<dbReference type="EnsemblMetazoa" id="CapteT203466">
    <property type="protein sequence ID" value="CapteP203466"/>
    <property type="gene ID" value="CapteG203466"/>
</dbReference>
<dbReference type="GO" id="GO:0000287">
    <property type="term" value="F:magnesium ion binding"/>
    <property type="evidence" value="ECO:0007669"/>
    <property type="project" value="UniProtKB-UniRule"/>
</dbReference>
<dbReference type="SFLD" id="SFLDG00002">
    <property type="entry name" value="C1.7:_P-type_atpase_like"/>
    <property type="match status" value="1"/>
</dbReference>
<dbReference type="InterPro" id="IPR059000">
    <property type="entry name" value="ATPase_P-type_domA"/>
</dbReference>
<evidence type="ECO:0000256" key="7">
    <source>
        <dbReference type="ARBA" id="ARBA00022840"/>
    </source>
</evidence>
<evidence type="ECO:0000259" key="19">
    <source>
        <dbReference type="Pfam" id="PF16212"/>
    </source>
</evidence>
<dbReference type="Pfam" id="PF16209">
    <property type="entry name" value="PhoLip_ATPase_N"/>
    <property type="match status" value="1"/>
</dbReference>
<evidence type="ECO:0000256" key="11">
    <source>
        <dbReference type="ARBA" id="ARBA00023136"/>
    </source>
</evidence>
<dbReference type="GO" id="GO:0016887">
    <property type="term" value="F:ATP hydrolysis activity"/>
    <property type="evidence" value="ECO:0007669"/>
    <property type="project" value="InterPro"/>
</dbReference>
<dbReference type="PANTHER" id="PTHR24092">
    <property type="entry name" value="PROBABLE PHOSPHOLIPID-TRANSPORTING ATPASE"/>
    <property type="match status" value="1"/>
</dbReference>
<evidence type="ECO:0000256" key="16">
    <source>
        <dbReference type="RuleBase" id="RU362033"/>
    </source>
</evidence>
<dbReference type="EMBL" id="AMQN01004939">
    <property type="status" value="NOT_ANNOTATED_CDS"/>
    <property type="molecule type" value="Genomic_DNA"/>
</dbReference>
<gene>
    <name evidence="20" type="ORF">CAPTEDRAFT_203466</name>
</gene>
<keyword evidence="5 15" id="KW-0479">Metal-binding</keyword>
<dbReference type="FunCoup" id="R7VCU0">
    <property type="interactions" value="15"/>
</dbReference>
<evidence type="ECO:0000256" key="9">
    <source>
        <dbReference type="ARBA" id="ARBA00022967"/>
    </source>
</evidence>
<evidence type="ECO:0000256" key="6">
    <source>
        <dbReference type="ARBA" id="ARBA00022741"/>
    </source>
</evidence>
<feature type="transmembrane region" description="Helical" evidence="16">
    <location>
        <begin position="338"/>
        <end position="358"/>
    </location>
</feature>
<keyword evidence="22" id="KW-1185">Reference proteome</keyword>
<feature type="domain" description="P-type ATPase N-terminal" evidence="18">
    <location>
        <begin position="55"/>
        <end position="109"/>
    </location>
</feature>
<evidence type="ECO:0000256" key="1">
    <source>
        <dbReference type="ARBA" id="ARBA00004141"/>
    </source>
</evidence>
<feature type="binding site" evidence="14">
    <location>
        <position position="668"/>
    </location>
    <ligand>
        <name>ATP</name>
        <dbReference type="ChEBI" id="CHEBI:30616"/>
    </ligand>
</feature>
<evidence type="ECO:0000256" key="15">
    <source>
        <dbReference type="PIRSR" id="PIRSR606539-3"/>
    </source>
</evidence>
<dbReference type="GO" id="GO:0005886">
    <property type="term" value="C:plasma membrane"/>
    <property type="evidence" value="ECO:0007669"/>
    <property type="project" value="TreeGrafter"/>
</dbReference>
<dbReference type="InterPro" id="IPR023214">
    <property type="entry name" value="HAD_sf"/>
</dbReference>
<dbReference type="InterPro" id="IPR008250">
    <property type="entry name" value="ATPase_P-typ_transduc_dom_A_sf"/>
</dbReference>
<feature type="binding site" evidence="14">
    <location>
        <position position="667"/>
    </location>
    <ligand>
        <name>ATP</name>
        <dbReference type="ChEBI" id="CHEBI:30616"/>
    </ligand>
</feature>
<dbReference type="InterPro" id="IPR023298">
    <property type="entry name" value="ATPase_P-typ_TM_dom_sf"/>
</dbReference>
<dbReference type="SUPFAM" id="SSF56784">
    <property type="entry name" value="HAD-like"/>
    <property type="match status" value="1"/>
</dbReference>
<dbReference type="GO" id="GO:0140326">
    <property type="term" value="F:ATPase-coupled intramembrane lipid transporter activity"/>
    <property type="evidence" value="ECO:0007669"/>
    <property type="project" value="UniProtKB-EC"/>
</dbReference>
<organism evidence="20">
    <name type="scientific">Capitella teleta</name>
    <name type="common">Polychaete worm</name>
    <dbReference type="NCBI Taxonomy" id="283909"/>
    <lineage>
        <taxon>Eukaryota</taxon>
        <taxon>Metazoa</taxon>
        <taxon>Spiralia</taxon>
        <taxon>Lophotrochozoa</taxon>
        <taxon>Annelida</taxon>
        <taxon>Polychaeta</taxon>
        <taxon>Sedentaria</taxon>
        <taxon>Scolecida</taxon>
        <taxon>Capitellidae</taxon>
        <taxon>Capitella</taxon>
    </lineage>
</organism>
<dbReference type="STRING" id="283909.R7VCU0"/>
<feature type="active site" description="4-aspartylphosphate intermediate" evidence="13">
    <location>
        <position position="412"/>
    </location>
</feature>
<evidence type="ECO:0000256" key="10">
    <source>
        <dbReference type="ARBA" id="ARBA00022989"/>
    </source>
</evidence>
<dbReference type="InterPro" id="IPR044492">
    <property type="entry name" value="P_typ_ATPase_HD_dom"/>
</dbReference>
<dbReference type="InterPro" id="IPR018303">
    <property type="entry name" value="ATPase_P-typ_P_site"/>
</dbReference>
<dbReference type="PANTHER" id="PTHR24092:SF175">
    <property type="entry name" value="PHOSPHOLIPID-TRANSPORTING ATPASE"/>
    <property type="match status" value="1"/>
</dbReference>
<sequence>MDSVHMSNCVYIGCDMDLHWLDVVTMPCFADPLPEKRTVYVDNKYPPGVEVEVPVKYPSNRIISSRYTAWNIIPKNLFEQFHRIANFYFLCVAFVELLIDSPVSPWTSIVPLIFVVVVTFGKQAYEDWLRHKSDREVNDRPAVVVREGQEVKVTASDIHVGDVVRVVANEEIPCDMVMLSSEDPEGGCYITTANLDGETNLKTFTCVSNTKFLQTESFQSFRASIECEQPTTDLYKFVVIVKPLSADNLLLRGSRLKNTQYVFGCAVYTGQDTKISQNSKFKSHKYSRVEKKMNTFLLIFLGALALYSAIWVGLKFAFYEDEAHSEEKMWYVEAEPEMSALVAIEEFLAFMILCNYVIPISMYVTVELQKFFGSMFFGWDVEMYDAQLNEPAKANTSDLNEELGQVEYLFSDKTGTLTENLMEFRLCSVKSVKYIEVGGVLCHQPDDDVSHFLRVLALCHSLHVDKPADFTCGTYSDTGREYDYQASSPDEKALVEACRRYGVIYHGTRDEAREVSFHGDMKRYQLHHTLEFDPVRKRMSVIIQDEDDRYWLLCKGAETSVLERISEGDVVTVETHINDFAVLGLRTLVIAQRELTSAEFKEFDTMLHAARKSLENREGKLQTVYDQVERKMTLLGATAVEDRLQDGVPETISALREAGIQVWVLTGDKEETAVNISYSAGHFNHSMEPISVTKQNIQEHVNTGASKKHALVIDGMSIAFALQDHADLLRDLCEGCVTVLCCRMSPIQKARVVKLMKESKNDPTTAAIGDGANDVSMIQEAHIGLGIMGKEGRQAVRASDYAFGRFKFVRRALLVHGHYFYVRMAMLVQYFFFKNVAMIMAQLYFTFYSAYSAQTIFESYFLTVYNVTFTTLPILIYGIFEISVSSEILLKYPSLYL</sequence>
<dbReference type="GO" id="GO:0005783">
    <property type="term" value="C:endoplasmic reticulum"/>
    <property type="evidence" value="ECO:0007669"/>
    <property type="project" value="TreeGrafter"/>
</dbReference>
<dbReference type="AlphaFoldDB" id="R7VCU0"/>
<dbReference type="Pfam" id="PF00122">
    <property type="entry name" value="E1-E2_ATPase"/>
    <property type="match status" value="1"/>
</dbReference>
<feature type="transmembrane region" description="Helical" evidence="16">
    <location>
        <begin position="295"/>
        <end position="318"/>
    </location>
</feature>
<feature type="binding site" evidence="14">
    <location>
        <position position="532"/>
    </location>
    <ligand>
        <name>ATP</name>
        <dbReference type="ChEBI" id="CHEBI:30616"/>
    </ligand>
</feature>
<feature type="binding site" evidence="14">
    <location>
        <position position="412"/>
    </location>
    <ligand>
        <name>ATP</name>
        <dbReference type="ChEBI" id="CHEBI:30616"/>
    </ligand>
</feature>
<dbReference type="Gene3D" id="3.40.1110.10">
    <property type="entry name" value="Calcium-transporting ATPase, cytoplasmic domain N"/>
    <property type="match status" value="1"/>
</dbReference>
<feature type="binding site" evidence="14">
    <location>
        <position position="414"/>
    </location>
    <ligand>
        <name>ATP</name>
        <dbReference type="ChEBI" id="CHEBI:30616"/>
    </ligand>
</feature>
<feature type="binding site" evidence="15">
    <location>
        <position position="414"/>
    </location>
    <ligand>
        <name>Mg(2+)</name>
        <dbReference type="ChEBI" id="CHEBI:18420"/>
    </ligand>
</feature>
<dbReference type="NCBIfam" id="TIGR01652">
    <property type="entry name" value="ATPase-Plipid"/>
    <property type="match status" value="1"/>
</dbReference>
<dbReference type="SFLD" id="SFLDF00027">
    <property type="entry name" value="p-type_atpase"/>
    <property type="match status" value="1"/>
</dbReference>
<dbReference type="SUPFAM" id="SSF81665">
    <property type="entry name" value="Calcium ATPase, transmembrane domain M"/>
    <property type="match status" value="1"/>
</dbReference>
<dbReference type="GO" id="GO:0045332">
    <property type="term" value="P:phospholipid translocation"/>
    <property type="evidence" value="ECO:0007669"/>
    <property type="project" value="TreeGrafter"/>
</dbReference>
<evidence type="ECO:0000256" key="2">
    <source>
        <dbReference type="ARBA" id="ARBA00004308"/>
    </source>
</evidence>
<dbReference type="InterPro" id="IPR023299">
    <property type="entry name" value="ATPase_P-typ_cyto_dom_N"/>
</dbReference>
<comment type="similarity">
    <text evidence="3 16">Belongs to the cation transport ATPase (P-type) (TC 3.A.3) family. Type IV subfamily.</text>
</comment>
<evidence type="ECO:0000256" key="4">
    <source>
        <dbReference type="ARBA" id="ARBA00022692"/>
    </source>
</evidence>
<reference evidence="22" key="1">
    <citation type="submission" date="2012-12" db="EMBL/GenBank/DDBJ databases">
        <authorList>
            <person name="Hellsten U."/>
            <person name="Grimwood J."/>
            <person name="Chapman J.A."/>
            <person name="Shapiro H."/>
            <person name="Aerts A."/>
            <person name="Otillar R.P."/>
            <person name="Terry A.Y."/>
            <person name="Boore J.L."/>
            <person name="Simakov O."/>
            <person name="Marletaz F."/>
            <person name="Cho S.-J."/>
            <person name="Edsinger-Gonzales E."/>
            <person name="Havlak P."/>
            <person name="Kuo D.-H."/>
            <person name="Larsson T."/>
            <person name="Lv J."/>
            <person name="Arendt D."/>
            <person name="Savage R."/>
            <person name="Osoegawa K."/>
            <person name="de Jong P."/>
            <person name="Lindberg D.R."/>
            <person name="Seaver E.C."/>
            <person name="Weisblat D.A."/>
            <person name="Putnam N.H."/>
            <person name="Grigoriev I.V."/>
            <person name="Rokhsar D.S."/>
        </authorList>
    </citation>
    <scope>NUCLEOTIDE SEQUENCE</scope>
    <source>
        <strain evidence="22">I ESC-2004</strain>
    </source>
</reference>
<dbReference type="HOGENOM" id="CLU_000846_3_1_1"/>
<keyword evidence="6 14" id="KW-0547">Nucleotide-binding</keyword>
<feature type="binding site" evidence="14">
    <location>
        <position position="743"/>
    </location>
    <ligand>
        <name>ATP</name>
        <dbReference type="ChEBI" id="CHEBI:30616"/>
    </ligand>
</feature>
<keyword evidence="9 16" id="KW-1278">Translocase</keyword>
<dbReference type="SUPFAM" id="SSF81660">
    <property type="entry name" value="Metal cation-transporting ATPase, ATP-binding domain N"/>
    <property type="match status" value="1"/>
</dbReference>
<dbReference type="InterPro" id="IPR032631">
    <property type="entry name" value="P-type_ATPase_N"/>
</dbReference>
<dbReference type="PROSITE" id="PS00154">
    <property type="entry name" value="ATPASE_E1_E2"/>
    <property type="match status" value="1"/>
</dbReference>
<feature type="transmembrane region" description="Helical" evidence="16">
    <location>
        <begin position="859"/>
        <end position="880"/>
    </location>
</feature>
<feature type="domain" description="P-type ATPase A" evidence="17">
    <location>
        <begin position="138"/>
        <end position="258"/>
    </location>
</feature>
<dbReference type="FunFam" id="3.40.50.1000:FF:000001">
    <property type="entry name" value="Phospholipid-transporting ATPase IC"/>
    <property type="match status" value="1"/>
</dbReference>
<dbReference type="SFLD" id="SFLDS00003">
    <property type="entry name" value="Haloacid_Dehalogenase"/>
    <property type="match status" value="1"/>
</dbReference>
<dbReference type="Pfam" id="PF16212">
    <property type="entry name" value="PhoLip_ATPase_C"/>
    <property type="match status" value="1"/>
</dbReference>
<dbReference type="SUPFAM" id="SSF81653">
    <property type="entry name" value="Calcium ATPase, transduction domain A"/>
    <property type="match status" value="1"/>
</dbReference>
<evidence type="ECO:0000256" key="3">
    <source>
        <dbReference type="ARBA" id="ARBA00008109"/>
    </source>
</evidence>
<dbReference type="Pfam" id="PF13246">
    <property type="entry name" value="Cation_ATPase"/>
    <property type="match status" value="1"/>
</dbReference>
<evidence type="ECO:0000259" key="17">
    <source>
        <dbReference type="Pfam" id="PF00122"/>
    </source>
</evidence>
<evidence type="ECO:0000313" key="22">
    <source>
        <dbReference type="Proteomes" id="UP000014760"/>
    </source>
</evidence>